<dbReference type="Gramene" id="KCW62769">
    <property type="protein sequence ID" value="KCW62769"/>
    <property type="gene ID" value="EUGRSUZ_G00353"/>
</dbReference>
<dbReference type="Gramene" id="KCW62768">
    <property type="protein sequence ID" value="KCW62768"/>
    <property type="gene ID" value="EUGRSUZ_G00353"/>
</dbReference>
<dbReference type="Gene3D" id="3.40.190.10">
    <property type="entry name" value="Periplasmic binding protein-like II"/>
    <property type="match status" value="1"/>
</dbReference>
<dbReference type="PANTHER" id="PTHR21403:SF8">
    <property type="entry name" value="ATP PHOSPHORIBOSYLTRANSFERASE"/>
    <property type="match status" value="1"/>
</dbReference>
<proteinExistence type="predicted"/>
<reference evidence="1" key="1">
    <citation type="submission" date="2013-07" db="EMBL/GenBank/DDBJ databases">
        <title>The genome of Eucalyptus grandis.</title>
        <authorList>
            <person name="Schmutz J."/>
            <person name="Hayes R."/>
            <person name="Myburg A."/>
            <person name="Tuskan G."/>
            <person name="Grattapaglia D."/>
            <person name="Rokhsar D.S."/>
        </authorList>
    </citation>
    <scope>NUCLEOTIDE SEQUENCE</scope>
    <source>
        <tissue evidence="1">Leaf extractions</tissue>
    </source>
</reference>
<accession>A0A059BA32</accession>
<dbReference type="STRING" id="71139.A0A059BA32"/>
<evidence type="ECO:0000313" key="1">
    <source>
        <dbReference type="EMBL" id="KCW62766.1"/>
    </source>
</evidence>
<name>A0A059BA32_EUCGR</name>
<dbReference type="SUPFAM" id="SSF53850">
    <property type="entry name" value="Periplasmic binding protein-like II"/>
    <property type="match status" value="1"/>
</dbReference>
<dbReference type="Gramene" id="KCW62765">
    <property type="protein sequence ID" value="KCW62765"/>
    <property type="gene ID" value="EUGRSUZ_G00353"/>
</dbReference>
<dbReference type="EMBL" id="KK198759">
    <property type="protein sequence ID" value="KCW62766.1"/>
    <property type="molecule type" value="Genomic_DNA"/>
</dbReference>
<dbReference type="InterPro" id="IPR001348">
    <property type="entry name" value="ATP_PRibTrfase_HisG"/>
</dbReference>
<dbReference type="EMBL" id="KK198759">
    <property type="protein sequence ID" value="KCW62767.1"/>
    <property type="molecule type" value="Genomic_DNA"/>
</dbReference>
<dbReference type="AlphaFoldDB" id="A0A059BA32"/>
<dbReference type="Gramene" id="KCW62767">
    <property type="protein sequence ID" value="KCW62767"/>
    <property type="gene ID" value="EUGRSUZ_G00353"/>
</dbReference>
<dbReference type="UniPathway" id="UPA00031">
    <property type="reaction ID" value="UER00006"/>
</dbReference>
<sequence length="154" mass="16689">MASASMSMSLVSLPRGAQQLLLSPSSVAPPLSAFSRGARTSVIFSPARTPALLRIVCCSSAGSSPSSATVAVAVSDGRPEGERREVRLGLPSKGRMVDDTLGLLKDCQLSVKQVNPRQYVAEIPQLSNLQVWFQRPKDIVKKIIWRSRHWNSGF</sequence>
<dbReference type="EMBL" id="KK198759">
    <property type="protein sequence ID" value="KCW62768.1"/>
    <property type="molecule type" value="Genomic_DNA"/>
</dbReference>
<dbReference type="PANTHER" id="PTHR21403">
    <property type="entry name" value="ATP PHOSPHORIBOSYLTRANSFERASE ATP-PRTASE"/>
    <property type="match status" value="1"/>
</dbReference>
<organism evidence="1">
    <name type="scientific">Eucalyptus grandis</name>
    <name type="common">Flooded gum</name>
    <dbReference type="NCBI Taxonomy" id="71139"/>
    <lineage>
        <taxon>Eukaryota</taxon>
        <taxon>Viridiplantae</taxon>
        <taxon>Streptophyta</taxon>
        <taxon>Embryophyta</taxon>
        <taxon>Tracheophyta</taxon>
        <taxon>Spermatophyta</taxon>
        <taxon>Magnoliopsida</taxon>
        <taxon>eudicotyledons</taxon>
        <taxon>Gunneridae</taxon>
        <taxon>Pentapetalae</taxon>
        <taxon>rosids</taxon>
        <taxon>malvids</taxon>
        <taxon>Myrtales</taxon>
        <taxon>Myrtaceae</taxon>
        <taxon>Myrtoideae</taxon>
        <taxon>Eucalypteae</taxon>
        <taxon>Eucalyptus</taxon>
    </lineage>
</organism>
<protein>
    <submittedName>
        <fullName evidence="1">Uncharacterized protein</fullName>
    </submittedName>
</protein>
<dbReference type="GO" id="GO:0003879">
    <property type="term" value="F:ATP phosphoribosyltransferase activity"/>
    <property type="evidence" value="ECO:0007669"/>
    <property type="project" value="UniProtKB-EC"/>
</dbReference>
<dbReference type="EMBL" id="KK198759">
    <property type="protein sequence ID" value="KCW62765.1"/>
    <property type="molecule type" value="Genomic_DNA"/>
</dbReference>
<dbReference type="Gramene" id="KCW62766">
    <property type="protein sequence ID" value="KCW62766"/>
    <property type="gene ID" value="EUGRSUZ_G00353"/>
</dbReference>
<dbReference type="EMBL" id="KK198759">
    <property type="protein sequence ID" value="KCW62769.1"/>
    <property type="molecule type" value="Genomic_DNA"/>
</dbReference>
<dbReference type="GO" id="GO:0000105">
    <property type="term" value="P:L-histidine biosynthetic process"/>
    <property type="evidence" value="ECO:0007669"/>
    <property type="project" value="UniProtKB-UniPathway"/>
</dbReference>
<gene>
    <name evidence="1" type="ORF">EUGRSUZ_G00353</name>
</gene>